<sequence length="64" mass="7503">MMSTMKDTVSLPHGRNRFAFYSKESRGKKKPKRKGKEKGRWVLQIAFDYLINSFFLTIIFFGAP</sequence>
<gene>
    <name evidence="3" type="ORF">BDV38DRAFT_261065</name>
</gene>
<keyword evidence="2" id="KW-0472">Membrane</keyword>
<keyword evidence="2" id="KW-1133">Transmembrane helix</keyword>
<keyword evidence="2" id="KW-0812">Transmembrane</keyword>
<proteinExistence type="predicted"/>
<keyword evidence="4" id="KW-1185">Reference proteome</keyword>
<accession>A0A5N6SCM8</accession>
<feature type="compositionally biased region" description="Basic residues" evidence="1">
    <location>
        <begin position="26"/>
        <end position="37"/>
    </location>
</feature>
<evidence type="ECO:0000313" key="3">
    <source>
        <dbReference type="EMBL" id="KAE8132472.1"/>
    </source>
</evidence>
<name>A0A5N6SCM8_ASPPS</name>
<evidence type="ECO:0000256" key="2">
    <source>
        <dbReference type="SAM" id="Phobius"/>
    </source>
</evidence>
<dbReference type="Proteomes" id="UP000325672">
    <property type="component" value="Unassembled WGS sequence"/>
</dbReference>
<dbReference type="GeneID" id="43640200"/>
<evidence type="ECO:0000313" key="4">
    <source>
        <dbReference type="Proteomes" id="UP000325672"/>
    </source>
</evidence>
<organism evidence="3 4">
    <name type="scientific">Aspergillus pseudotamarii</name>
    <dbReference type="NCBI Taxonomy" id="132259"/>
    <lineage>
        <taxon>Eukaryota</taxon>
        <taxon>Fungi</taxon>
        <taxon>Dikarya</taxon>
        <taxon>Ascomycota</taxon>
        <taxon>Pezizomycotina</taxon>
        <taxon>Eurotiomycetes</taxon>
        <taxon>Eurotiomycetidae</taxon>
        <taxon>Eurotiales</taxon>
        <taxon>Aspergillaceae</taxon>
        <taxon>Aspergillus</taxon>
        <taxon>Aspergillus subgen. Circumdati</taxon>
    </lineage>
</organism>
<feature type="transmembrane region" description="Helical" evidence="2">
    <location>
        <begin position="41"/>
        <end position="63"/>
    </location>
</feature>
<feature type="region of interest" description="Disordered" evidence="1">
    <location>
        <begin position="16"/>
        <end position="37"/>
    </location>
</feature>
<evidence type="ECO:0000256" key="1">
    <source>
        <dbReference type="SAM" id="MobiDB-lite"/>
    </source>
</evidence>
<dbReference type="EMBL" id="ML743632">
    <property type="protein sequence ID" value="KAE8132472.1"/>
    <property type="molecule type" value="Genomic_DNA"/>
</dbReference>
<dbReference type="RefSeq" id="XP_031908535.1">
    <property type="nucleotide sequence ID" value="XM_032055990.1"/>
</dbReference>
<dbReference type="AlphaFoldDB" id="A0A5N6SCM8"/>
<protein>
    <submittedName>
        <fullName evidence="3">Uncharacterized protein</fullName>
    </submittedName>
</protein>
<reference evidence="3 4" key="1">
    <citation type="submission" date="2019-04" db="EMBL/GenBank/DDBJ databases">
        <title>Friends and foes A comparative genomics study of 23 Aspergillus species from section Flavi.</title>
        <authorList>
            <consortium name="DOE Joint Genome Institute"/>
            <person name="Kjaerbolling I."/>
            <person name="Vesth T."/>
            <person name="Frisvad J.C."/>
            <person name="Nybo J.L."/>
            <person name="Theobald S."/>
            <person name="Kildgaard S."/>
            <person name="Isbrandt T."/>
            <person name="Kuo A."/>
            <person name="Sato A."/>
            <person name="Lyhne E.K."/>
            <person name="Kogle M.E."/>
            <person name="Wiebenga A."/>
            <person name="Kun R.S."/>
            <person name="Lubbers R.J."/>
            <person name="Makela M.R."/>
            <person name="Barry K."/>
            <person name="Chovatia M."/>
            <person name="Clum A."/>
            <person name="Daum C."/>
            <person name="Haridas S."/>
            <person name="He G."/>
            <person name="LaButti K."/>
            <person name="Lipzen A."/>
            <person name="Mondo S."/>
            <person name="Riley R."/>
            <person name="Salamov A."/>
            <person name="Simmons B.A."/>
            <person name="Magnuson J.K."/>
            <person name="Henrissat B."/>
            <person name="Mortensen U.H."/>
            <person name="Larsen T.O."/>
            <person name="Devries R.P."/>
            <person name="Grigoriev I.V."/>
            <person name="Machida M."/>
            <person name="Baker S.E."/>
            <person name="Andersen M.R."/>
        </authorList>
    </citation>
    <scope>NUCLEOTIDE SEQUENCE [LARGE SCALE GENOMIC DNA]</scope>
    <source>
        <strain evidence="3 4">CBS 117625</strain>
    </source>
</reference>